<dbReference type="GO" id="GO:0005886">
    <property type="term" value="C:plasma membrane"/>
    <property type="evidence" value="ECO:0007669"/>
    <property type="project" value="UniProtKB-SubCell"/>
</dbReference>
<dbReference type="GO" id="GO:0022857">
    <property type="term" value="F:transmembrane transporter activity"/>
    <property type="evidence" value="ECO:0007669"/>
    <property type="project" value="UniProtKB-UniRule"/>
</dbReference>
<gene>
    <name evidence="2" type="ORF">KF707C_50490</name>
</gene>
<comment type="function">
    <text evidence="1">Involved in the import of queuosine (Q) precursors, required for Q precursor salvage.</text>
</comment>
<proteinExistence type="inferred from homology"/>
<keyword evidence="1" id="KW-0997">Cell inner membrane</keyword>
<keyword evidence="3" id="KW-1185">Reference proteome</keyword>
<dbReference type="NCBIfam" id="TIGR00697">
    <property type="entry name" value="queuosine precursor transporter"/>
    <property type="match status" value="1"/>
</dbReference>
<dbReference type="RefSeq" id="WP_003451822.1">
    <property type="nucleotide sequence ID" value="NZ_AJMR01000143.1"/>
</dbReference>
<sequence>MPVAFPAAWRPALAGLIAFHILIIIASNYLVQLPMTLFGWHTTWGAFSFPFIFLATDLTVRLMGKAAARRVIARVMVPALLASYVVSVLFQDAAFQGFAALGEFNLFVARISLASFLAYVLGQLLDIQVFDRLRQLRQWWVAPTAAIIAGNLLDTFAFFSVAFWRSDDPFMAANWVEIATVDYGVKLAISLMFFVPLYGMLLGAIMRVIAPRPLNAA</sequence>
<reference evidence="3" key="1">
    <citation type="submission" date="2015-05" db="EMBL/GenBank/DDBJ databases">
        <title>Draft genome sequencing of a biphenyl-degrading bacterium, Pseudomonas balearica KF707 (=NBRC110670).</title>
        <authorList>
            <person name="Kimura N."/>
            <person name="Hirose J."/>
            <person name="Watanabe T."/>
            <person name="Suenaga H."/>
            <person name="Fujihara H."/>
            <person name="Noguchi M."/>
            <person name="Hashimoto M."/>
            <person name="Shimodaira J."/>
            <person name="Tsuchikane K."/>
            <person name="Hosoyama A."/>
            <person name="Yamazoe A."/>
            <person name="Fujita N."/>
            <person name="Furukawa K."/>
        </authorList>
    </citation>
    <scope>NUCLEOTIDE SEQUENCE [LARGE SCALE GENOMIC DNA]</scope>
    <source>
        <strain evidence="3">DSM 10086 / NBRC 110670 / KF707</strain>
    </source>
</reference>
<dbReference type="NCBIfam" id="NF008406">
    <property type="entry name" value="PRK11212.1"/>
    <property type="match status" value="1"/>
</dbReference>
<organism evidence="2 3">
    <name type="scientific">Metapseudomonas furukawaii</name>
    <name type="common">Pseudomonas furukawaii</name>
    <dbReference type="NCBI Taxonomy" id="1149133"/>
    <lineage>
        <taxon>Bacteria</taxon>
        <taxon>Pseudomonadati</taxon>
        <taxon>Pseudomonadota</taxon>
        <taxon>Gammaproteobacteria</taxon>
        <taxon>Pseudomonadales</taxon>
        <taxon>Pseudomonadaceae</taxon>
        <taxon>Metapseudomonas</taxon>
    </lineage>
</organism>
<dbReference type="PANTHER" id="PTHR34300:SF1">
    <property type="entry name" value="QUEUOSINE PRECURSOR TRANSPORTER"/>
    <property type="match status" value="1"/>
</dbReference>
<feature type="transmembrane region" description="Helical" evidence="1">
    <location>
        <begin position="43"/>
        <end position="63"/>
    </location>
</feature>
<name>A0AAD1FI06_METFU</name>
<feature type="transmembrane region" description="Helical" evidence="1">
    <location>
        <begin position="183"/>
        <end position="205"/>
    </location>
</feature>
<dbReference type="PANTHER" id="PTHR34300">
    <property type="entry name" value="QUEUOSINE PRECURSOR TRANSPORTER-RELATED"/>
    <property type="match status" value="1"/>
</dbReference>
<feature type="transmembrane region" description="Helical" evidence="1">
    <location>
        <begin position="12"/>
        <end position="31"/>
    </location>
</feature>
<keyword evidence="1" id="KW-1133">Transmembrane helix</keyword>
<accession>A0AAD1FI06</accession>
<dbReference type="KEGG" id="pfuw:KF707C_50490"/>
<keyword evidence="1" id="KW-0812">Transmembrane</keyword>
<dbReference type="AlphaFoldDB" id="A0AAD1FI06"/>
<dbReference type="InterPro" id="IPR003744">
    <property type="entry name" value="YhhQ"/>
</dbReference>
<reference evidence="2 3" key="2">
    <citation type="journal article" date="2017" name="Int. J. Syst. Evol. Microbiol.">
        <title>Pseudomonas furukawaii sp. nov., a polychlorinated biphenyl-degrading bacterium isolated from biphenyl-contaminated soil in Japan.</title>
        <authorList>
            <person name="Kimura N."/>
            <person name="Watanabe T."/>
            <person name="Suenaga H."/>
            <person name="Fujihara H."/>
            <person name="Futagami T."/>
            <person name="Goto M."/>
            <person name="Hanada S."/>
            <person name="Hirose J."/>
        </authorList>
    </citation>
    <scope>NUCLEOTIDE SEQUENCE [LARGE SCALE GENOMIC DNA]</scope>
    <source>
        <strain evidence="3">DSM 10086 / NBRC 110670 / KF707</strain>
    </source>
</reference>
<feature type="transmembrane region" description="Helical" evidence="1">
    <location>
        <begin position="139"/>
        <end position="163"/>
    </location>
</feature>
<dbReference type="Pfam" id="PF02592">
    <property type="entry name" value="Vut_1"/>
    <property type="match status" value="1"/>
</dbReference>
<comment type="subcellular location">
    <subcellularLocation>
        <location evidence="1">Cell inner membrane</location>
        <topology evidence="1">Multi-pass membrane protein</topology>
    </subcellularLocation>
</comment>
<dbReference type="Proteomes" id="UP000218554">
    <property type="component" value="Chromosome"/>
</dbReference>
<keyword evidence="1" id="KW-0813">Transport</keyword>
<keyword evidence="1" id="KW-1003">Cell membrane</keyword>
<feature type="transmembrane region" description="Helical" evidence="1">
    <location>
        <begin position="107"/>
        <end position="127"/>
    </location>
</feature>
<evidence type="ECO:0000256" key="1">
    <source>
        <dbReference type="HAMAP-Rule" id="MF_02088"/>
    </source>
</evidence>
<evidence type="ECO:0000313" key="3">
    <source>
        <dbReference type="Proteomes" id="UP000218554"/>
    </source>
</evidence>
<comment type="similarity">
    <text evidence="1">Belongs to the vitamin uptake transporter (VUT/ECF) (TC 2.A.88) family. Q precursor transporter subfamily.</text>
</comment>
<evidence type="ECO:0000313" key="2">
    <source>
        <dbReference type="EMBL" id="BAU76737.1"/>
    </source>
</evidence>
<dbReference type="HAMAP" id="MF_02088">
    <property type="entry name" value="Q_prec_transport"/>
    <property type="match status" value="1"/>
</dbReference>
<dbReference type="EMBL" id="AP014862">
    <property type="protein sequence ID" value="BAU76737.1"/>
    <property type="molecule type" value="Genomic_DNA"/>
</dbReference>
<protein>
    <recommendedName>
        <fullName evidence="1">Probable queuosine precursor transporter</fullName>
        <shortName evidence="1">Q precursor transporter</shortName>
    </recommendedName>
</protein>
<feature type="transmembrane region" description="Helical" evidence="1">
    <location>
        <begin position="75"/>
        <end position="95"/>
    </location>
</feature>
<keyword evidence="1" id="KW-0472">Membrane</keyword>